<dbReference type="Proteomes" id="UP000502196">
    <property type="component" value="Chromosome"/>
</dbReference>
<sequence length="237" mass="26210">MIDAGGPKSWVEWRWVIRPETPWSVRGPGNGGDSLLTPARDWRNRPYIPGSTMRGKIRDSFRKWVNLLAQAAGSPAGTTNDPARSSWIDMERYCFGEPGTHPGRLYVDDSYAEEQKLGPRASLTQRPRIAIDRRMGVVKDNFFVTETLVTTEWSFSGGMGLYTSREDVIALLTLAVLGVKSLGSGRSIGRGSLSWGLSGDQEPGGSRLTVLVDGALWAPAASRAQLQTWVLDRWFRL</sequence>
<evidence type="ECO:0000256" key="1">
    <source>
        <dbReference type="ARBA" id="ARBA00023118"/>
    </source>
</evidence>
<proteinExistence type="predicted"/>
<dbReference type="GO" id="GO:0051607">
    <property type="term" value="P:defense response to virus"/>
    <property type="evidence" value="ECO:0007669"/>
    <property type="project" value="UniProtKB-KW"/>
</dbReference>
<dbReference type="CDD" id="cd09726">
    <property type="entry name" value="RAMP_I_III"/>
    <property type="match status" value="1"/>
</dbReference>
<dbReference type="InterPro" id="IPR005537">
    <property type="entry name" value="RAMP_III_fam"/>
</dbReference>
<dbReference type="PANTHER" id="PTHR35579:SF3">
    <property type="entry name" value="CRISPR SYSTEM CMS ENDORIBONUCLEASE CSM3"/>
    <property type="match status" value="1"/>
</dbReference>
<evidence type="ECO:0000313" key="4">
    <source>
        <dbReference type="Proteomes" id="UP000502196"/>
    </source>
</evidence>
<dbReference type="InterPro" id="IPR052216">
    <property type="entry name" value="CRISPR_Csm3_endoribonuclease"/>
</dbReference>
<gene>
    <name evidence="3" type="ORF">COOX1_2938</name>
</gene>
<feature type="domain" description="CRISPR type III-associated protein" evidence="2">
    <location>
        <begin position="18"/>
        <end position="194"/>
    </location>
</feature>
<name>A0A6F9EF27_9BACL</name>
<dbReference type="Pfam" id="PF03787">
    <property type="entry name" value="RAMPs"/>
    <property type="match status" value="1"/>
</dbReference>
<evidence type="ECO:0000313" key="3">
    <source>
        <dbReference type="EMBL" id="CAB3395489.1"/>
    </source>
</evidence>
<dbReference type="PANTHER" id="PTHR35579">
    <property type="entry name" value="CRISPR SYSTEM CMS ENDORIBONUCLEASE CSM3"/>
    <property type="match status" value="1"/>
</dbReference>
<keyword evidence="1" id="KW-0051">Antiviral defense</keyword>
<reference evidence="3 4" key="1">
    <citation type="submission" date="2020-04" db="EMBL/GenBank/DDBJ databases">
        <authorList>
            <person name="Hogendoorn C."/>
        </authorList>
    </citation>
    <scope>NUCLEOTIDE SEQUENCE [LARGE SCALE GENOMIC DNA]</scope>
    <source>
        <strain evidence="3">COOX1</strain>
    </source>
</reference>
<organism evidence="3 4">
    <name type="scientific">Kyrpidia spormannii</name>
    <dbReference type="NCBI Taxonomy" id="2055160"/>
    <lineage>
        <taxon>Bacteria</taxon>
        <taxon>Bacillati</taxon>
        <taxon>Bacillota</taxon>
        <taxon>Bacilli</taxon>
        <taxon>Bacillales</taxon>
        <taxon>Alicyclobacillaceae</taxon>
        <taxon>Kyrpidia</taxon>
    </lineage>
</organism>
<accession>A0A6F9EF27</accession>
<dbReference type="EMBL" id="LR792683">
    <property type="protein sequence ID" value="CAB3395489.1"/>
    <property type="molecule type" value="Genomic_DNA"/>
</dbReference>
<evidence type="ECO:0000259" key="2">
    <source>
        <dbReference type="Pfam" id="PF03787"/>
    </source>
</evidence>
<dbReference type="AlphaFoldDB" id="A0A6F9EF27"/>
<dbReference type="RefSeq" id="WP_170086315.1">
    <property type="nucleotide sequence ID" value="NZ_CP047971.1"/>
</dbReference>
<protein>
    <recommendedName>
        <fullName evidence="2">CRISPR type III-associated protein domain-containing protein</fullName>
    </recommendedName>
</protein>